<dbReference type="FunFam" id="3.10.450.50:FF:000004">
    <property type="entry name" value="Nuclear RNA export factor 1"/>
    <property type="match status" value="1"/>
</dbReference>
<evidence type="ECO:0000256" key="2">
    <source>
        <dbReference type="ARBA" id="ARBA00004496"/>
    </source>
</evidence>
<dbReference type="SUPFAM" id="SSF54928">
    <property type="entry name" value="RNA-binding domain, RBD"/>
    <property type="match status" value="1"/>
</dbReference>
<evidence type="ECO:0000256" key="7">
    <source>
        <dbReference type="ARBA" id="ARBA00023242"/>
    </source>
</evidence>
<dbReference type="InterPro" id="IPR057125">
    <property type="entry name" value="NXF1/2/3/5-like_LRR"/>
</dbReference>
<feature type="region of interest" description="Disordered" evidence="8">
    <location>
        <begin position="527"/>
        <end position="546"/>
    </location>
</feature>
<dbReference type="Gene3D" id="3.30.70.330">
    <property type="match status" value="1"/>
</dbReference>
<feature type="domain" description="NTF2" evidence="9">
    <location>
        <begin position="335"/>
        <end position="502"/>
    </location>
</feature>
<dbReference type="InterPro" id="IPR032675">
    <property type="entry name" value="LRR_dom_sf"/>
</dbReference>
<dbReference type="InterPro" id="IPR015245">
    <property type="entry name" value="Tap_RNA-bd"/>
</dbReference>
<evidence type="ECO:0000256" key="6">
    <source>
        <dbReference type="ARBA" id="ARBA00022816"/>
    </source>
</evidence>
<accession>A0A5G2QIU1</accession>
<keyword evidence="4" id="KW-0813">Transport</keyword>
<keyword evidence="6" id="KW-0509">mRNA transport</keyword>
<keyword evidence="5" id="KW-0963">Cytoplasm</keyword>
<dbReference type="PANTHER" id="PTHR10662">
    <property type="entry name" value="NUCLEAR RNA EXPORT FACTOR"/>
    <property type="match status" value="1"/>
</dbReference>
<dbReference type="Pfam" id="PF22602">
    <property type="entry name" value="NXF_NTF2"/>
    <property type="match status" value="1"/>
</dbReference>
<dbReference type="Pfam" id="PF09162">
    <property type="entry name" value="Tap-RNA_bind"/>
    <property type="match status" value="1"/>
</dbReference>
<dbReference type="GO" id="GO:0016973">
    <property type="term" value="P:poly(A)+ mRNA export from nucleus"/>
    <property type="evidence" value="ECO:0000318"/>
    <property type="project" value="GO_Central"/>
</dbReference>
<evidence type="ECO:0000256" key="4">
    <source>
        <dbReference type="ARBA" id="ARBA00022448"/>
    </source>
</evidence>
<dbReference type="InterPro" id="IPR002075">
    <property type="entry name" value="NTF2_dom"/>
</dbReference>
<evidence type="ECO:0000256" key="3">
    <source>
        <dbReference type="ARBA" id="ARBA00009285"/>
    </source>
</evidence>
<reference evidence="10" key="3">
    <citation type="submission" date="2025-08" db="UniProtKB">
        <authorList>
            <consortium name="Ensembl"/>
        </authorList>
    </citation>
    <scope>IDENTIFICATION</scope>
</reference>
<proteinExistence type="inferred from homology"/>
<reference evidence="10" key="2">
    <citation type="journal article" date="2020" name="Gigascience">
        <title>An improved pig reference genome sequence to enable pig genetics and genomics research.</title>
        <authorList>
            <person name="Warr A."/>
            <person name="Affara N."/>
            <person name="Aken B."/>
            <person name="Beiki H."/>
            <person name="Bickhart D.M."/>
            <person name="Billis K."/>
            <person name="Chow W."/>
            <person name="Eory L."/>
            <person name="Finlayson H.A."/>
            <person name="Flicek P."/>
            <person name="Giron C.G."/>
            <person name="Griffin D.K."/>
            <person name="Hall R."/>
            <person name="Hannum G."/>
            <person name="Hourlier T."/>
            <person name="Howe K."/>
            <person name="Hume D.A."/>
            <person name="Izuogu O."/>
            <person name="Kim K."/>
            <person name="Koren S."/>
            <person name="Liu H."/>
            <person name="Manchanda N."/>
            <person name="Martin F.J."/>
            <person name="Nonneman D.J."/>
            <person name="O'Connor R.E."/>
            <person name="Phillippy A.M."/>
            <person name="Rohrer G.A."/>
            <person name="Rosen B.D."/>
            <person name="Rund L.A."/>
            <person name="Sargent C.A."/>
            <person name="Schook L.B."/>
            <person name="Schroeder S.G."/>
            <person name="Schwartz A.S."/>
            <person name="Skinner B.M."/>
            <person name="Talbot R."/>
            <person name="Tseng E."/>
            <person name="Tuggle C.K."/>
            <person name="Watson M."/>
            <person name="Smith T.P.L."/>
            <person name="Archibald A.L."/>
        </authorList>
    </citation>
    <scope>NUCLEOTIDE SEQUENCE [LARGE SCALE GENOMIC DNA]</scope>
    <source>
        <strain evidence="10">Duroc</strain>
    </source>
</reference>
<evidence type="ECO:0000259" key="9">
    <source>
        <dbReference type="PROSITE" id="PS50177"/>
    </source>
</evidence>
<dbReference type="GO" id="GO:0005737">
    <property type="term" value="C:cytoplasm"/>
    <property type="evidence" value="ECO:0007669"/>
    <property type="project" value="UniProtKB-SubCell"/>
</dbReference>
<dbReference type="Gene3D" id="3.10.450.50">
    <property type="match status" value="1"/>
</dbReference>
<dbReference type="GeneTree" id="ENSGT00390000007539"/>
<evidence type="ECO:0000313" key="10">
    <source>
        <dbReference type="Ensembl" id="ENSSSCP00000063831.2"/>
    </source>
</evidence>
<keyword evidence="7" id="KW-0539">Nucleus</keyword>
<comment type="subcellular location">
    <subcellularLocation>
        <location evidence="2">Cytoplasm</location>
    </subcellularLocation>
    <subcellularLocation>
        <location evidence="1">Nucleus</location>
    </subcellularLocation>
</comment>
<dbReference type="SUPFAM" id="SSF54427">
    <property type="entry name" value="NTF2-like"/>
    <property type="match status" value="1"/>
</dbReference>
<dbReference type="PROSITE" id="PS50177">
    <property type="entry name" value="NTF2_DOMAIN"/>
    <property type="match status" value="1"/>
</dbReference>
<dbReference type="Pfam" id="PF24048">
    <property type="entry name" value="LRR_NXF1-5"/>
    <property type="match status" value="1"/>
</dbReference>
<dbReference type="Gene3D" id="3.80.10.10">
    <property type="entry name" value="Ribonuclease Inhibitor"/>
    <property type="match status" value="2"/>
</dbReference>
<dbReference type="Ensembl" id="ENSSSCT00000068019.2">
    <property type="protein sequence ID" value="ENSSSCP00000063831.2"/>
    <property type="gene ID" value="ENSSSCG00000026976.5"/>
</dbReference>
<evidence type="ECO:0000313" key="11">
    <source>
        <dbReference type="Proteomes" id="UP000008227"/>
    </source>
</evidence>
<reference evidence="11" key="1">
    <citation type="submission" date="2009-11" db="EMBL/GenBank/DDBJ databases">
        <authorList>
            <consortium name="Porcine genome sequencing project"/>
        </authorList>
    </citation>
    <scope>NUCLEOTIDE SEQUENCE [LARGE SCALE GENOMIC DNA]</scope>
    <source>
        <strain evidence="11">Duroc</strain>
    </source>
</reference>
<comment type="similarity">
    <text evidence="3">Belongs to the NXF family.</text>
</comment>
<dbReference type="Bgee" id="ENSSSCG00000026976">
    <property type="expression patterns" value="Expressed in testis and 3 other cell types or tissues"/>
</dbReference>
<dbReference type="GO" id="GO:0005634">
    <property type="term" value="C:nucleus"/>
    <property type="evidence" value="ECO:0000318"/>
    <property type="project" value="GO_Central"/>
</dbReference>
<evidence type="ECO:0000256" key="8">
    <source>
        <dbReference type="SAM" id="MobiDB-lite"/>
    </source>
</evidence>
<dbReference type="InterPro" id="IPR030217">
    <property type="entry name" value="NXF_fam"/>
</dbReference>
<name>A0A5G2QIU1_PIG</name>
<dbReference type="GO" id="GO:0003723">
    <property type="term" value="F:RNA binding"/>
    <property type="evidence" value="ECO:0000318"/>
    <property type="project" value="GO_Central"/>
</dbReference>
<sequence length="546" mass="62042">NSLPLHTDQMNPIQRRARCWGIYQRRYNYWSEQVTSQEQKDRNSVGSDAHVDTRVRYTPYGIPPYHRRGNFQMQDLTHVNMDTDKKPPEGKVERIRQDETLGSWFKITIPFGIKYEEKWLLSLIQKHCGVPFTPVEFHYEKMQAQFFVENANIAFALRNVSGKIYNEAKERISVFVDPCDAPRSVQKELRSAKVEQMKLTLNRQNEGSQQFLHIQRLRFDPGLMTSGMGTVQNPGNAMTTCLQLYGENVPKVKSAWEMDKVQWLEPDEMCADRNPVCNTSPDEATSLSSILELFPKLLCLDGQETPPATHRGAEARQCLPTCKGSFFGSNELKSLVLQFLQQYYLIHDYGDRQYLLGAYHDEACFSLTIPFNSQDPASAPANPHSGHTPTSYFPFSPRSSFYQYLEENRNMKKLKDPFLQVKLLKHTKCDIVGALCVLPQTRHDFSSFVVDTWFQTVSSWVLLLVVAVGGWSQGCVRAFTRTFITIPATSSSLCIVNDELFVREASPSERQSLHFPSQCLLPLPASCSSSPQSSSELCGLSPPSMG</sequence>
<dbReference type="InterPro" id="IPR035979">
    <property type="entry name" value="RBD_domain_sf"/>
</dbReference>
<dbReference type="InterPro" id="IPR032710">
    <property type="entry name" value="NTF2-like_dom_sf"/>
</dbReference>
<dbReference type="InterPro" id="IPR012677">
    <property type="entry name" value="Nucleotide-bd_a/b_plait_sf"/>
</dbReference>
<organism evidence="10 11">
    <name type="scientific">Sus scrofa</name>
    <name type="common">Pig</name>
    <dbReference type="NCBI Taxonomy" id="9823"/>
    <lineage>
        <taxon>Eukaryota</taxon>
        <taxon>Metazoa</taxon>
        <taxon>Chordata</taxon>
        <taxon>Craniata</taxon>
        <taxon>Vertebrata</taxon>
        <taxon>Euteleostomi</taxon>
        <taxon>Mammalia</taxon>
        <taxon>Eutheria</taxon>
        <taxon>Laurasiatheria</taxon>
        <taxon>Artiodactyla</taxon>
        <taxon>Suina</taxon>
        <taxon>Suidae</taxon>
        <taxon>Sus</taxon>
    </lineage>
</organism>
<protein>
    <recommendedName>
        <fullName evidence="9">NTF2 domain-containing protein</fullName>
    </recommendedName>
</protein>
<evidence type="ECO:0000256" key="5">
    <source>
        <dbReference type="ARBA" id="ARBA00022490"/>
    </source>
</evidence>
<gene>
    <name evidence="10" type="primary">LOC110257687</name>
</gene>
<evidence type="ECO:0000256" key="1">
    <source>
        <dbReference type="ARBA" id="ARBA00004123"/>
    </source>
</evidence>
<dbReference type="AlphaFoldDB" id="A0A5G2QIU1"/>
<dbReference type="PANTHER" id="PTHR10662:SF12">
    <property type="entry name" value="NUCLEAR RNA EXPORT FACTOR 3"/>
    <property type="match status" value="1"/>
</dbReference>
<reference evidence="10" key="4">
    <citation type="submission" date="2025-09" db="UniProtKB">
        <authorList>
            <consortium name="Ensembl"/>
        </authorList>
    </citation>
    <scope>IDENTIFICATION</scope>
</reference>
<dbReference type="InterPro" id="IPR018222">
    <property type="entry name" value="Nuclear_transport_factor_2_euk"/>
</dbReference>
<keyword evidence="11" id="KW-1185">Reference proteome</keyword>
<dbReference type="FunFam" id="3.30.70.330:FF:000165">
    <property type="entry name" value="nuclear RNA export factor 1"/>
    <property type="match status" value="1"/>
</dbReference>
<dbReference type="Proteomes" id="UP000008227">
    <property type="component" value="Chromosome X"/>
</dbReference>